<dbReference type="PROSITE" id="PS50097">
    <property type="entry name" value="BTB"/>
    <property type="match status" value="1"/>
</dbReference>
<dbReference type="PaxDb" id="121845-A0A1S4EDZ0"/>
<sequence length="293" mass="32323">MGSEHYCLRWNNHQNNLLGVFSQLLHDESLVDVTLACSEGHSIRAHKVVLSACSSYFQSLFIDHPSRHPIVILKDVCFSELRTLIEFMYRGEVNVEYCQLSTLLKTAESLKVKGLAEMTQDLSTRSRTAPPSQENESSSAEPPAHSTALQQRLEASPPVIELTTIKRRLSSEDERNTPSPRPQTPSPPPDCPEPSNLSLKEDRSPSPPDVDDVSSMQSGPSDMTLNSRIPSPLSGEPVPGPSGLPPVQQVPLSLKKEVDWDSRGDDKSTTGESSSDYRHVHDPVSNLPHYLTP</sequence>
<feature type="compositionally biased region" description="Pro residues" evidence="3">
    <location>
        <begin position="179"/>
        <end position="192"/>
    </location>
</feature>
<feature type="domain" description="BTB" evidence="4">
    <location>
        <begin position="31"/>
        <end position="97"/>
    </location>
</feature>
<evidence type="ECO:0000256" key="2">
    <source>
        <dbReference type="ARBA" id="ARBA00023242"/>
    </source>
</evidence>
<dbReference type="InterPro" id="IPR051095">
    <property type="entry name" value="Dros_DevTransReg"/>
</dbReference>
<dbReference type="InterPro" id="IPR000210">
    <property type="entry name" value="BTB/POZ_dom"/>
</dbReference>
<dbReference type="Proteomes" id="UP000079169">
    <property type="component" value="Unplaced"/>
</dbReference>
<feature type="compositionally biased region" description="Polar residues" evidence="3">
    <location>
        <begin position="216"/>
        <end position="229"/>
    </location>
</feature>
<dbReference type="OMA" id="DYRHVHD"/>
<feature type="region of interest" description="Disordered" evidence="3">
    <location>
        <begin position="119"/>
        <end position="293"/>
    </location>
</feature>
<dbReference type="SMART" id="SM00225">
    <property type="entry name" value="BTB"/>
    <property type="match status" value="1"/>
</dbReference>
<dbReference type="CDD" id="cd18315">
    <property type="entry name" value="BTB_POZ_BAB-like"/>
    <property type="match status" value="1"/>
</dbReference>
<dbReference type="AlphaFoldDB" id="A0A1S4EDZ0"/>
<comment type="subcellular location">
    <subcellularLocation>
        <location evidence="1">Nucleus</location>
    </subcellularLocation>
</comment>
<feature type="compositionally biased region" description="Polar residues" evidence="3">
    <location>
        <begin position="120"/>
        <end position="140"/>
    </location>
</feature>
<organism evidence="5 6">
    <name type="scientific">Diaphorina citri</name>
    <name type="common">Asian citrus psyllid</name>
    <dbReference type="NCBI Taxonomy" id="121845"/>
    <lineage>
        <taxon>Eukaryota</taxon>
        <taxon>Metazoa</taxon>
        <taxon>Ecdysozoa</taxon>
        <taxon>Arthropoda</taxon>
        <taxon>Hexapoda</taxon>
        <taxon>Insecta</taxon>
        <taxon>Pterygota</taxon>
        <taxon>Neoptera</taxon>
        <taxon>Paraneoptera</taxon>
        <taxon>Hemiptera</taxon>
        <taxon>Sternorrhyncha</taxon>
        <taxon>Psylloidea</taxon>
        <taxon>Psyllidae</taxon>
        <taxon>Diaphorininae</taxon>
        <taxon>Diaphorina</taxon>
    </lineage>
</organism>
<feature type="compositionally biased region" description="Basic and acidic residues" evidence="3">
    <location>
        <begin position="254"/>
        <end position="282"/>
    </location>
</feature>
<keyword evidence="2" id="KW-0539">Nucleus</keyword>
<protein>
    <submittedName>
        <fullName evidence="6">Protein tramtrack, beta isoform-like</fullName>
    </submittedName>
</protein>
<dbReference type="Pfam" id="PF00651">
    <property type="entry name" value="BTB"/>
    <property type="match status" value="1"/>
</dbReference>
<name>A0A1S4EDZ0_DIACI</name>
<dbReference type="InterPro" id="IPR011333">
    <property type="entry name" value="SKP1/BTB/POZ_sf"/>
</dbReference>
<dbReference type="GO" id="GO:0005634">
    <property type="term" value="C:nucleus"/>
    <property type="evidence" value="ECO:0007669"/>
    <property type="project" value="UniProtKB-SubCell"/>
</dbReference>
<gene>
    <name evidence="6" type="primary">LOC103511390</name>
</gene>
<evidence type="ECO:0000256" key="3">
    <source>
        <dbReference type="SAM" id="MobiDB-lite"/>
    </source>
</evidence>
<evidence type="ECO:0000256" key="1">
    <source>
        <dbReference type="ARBA" id="ARBA00004123"/>
    </source>
</evidence>
<evidence type="ECO:0000259" key="4">
    <source>
        <dbReference type="PROSITE" id="PS50097"/>
    </source>
</evidence>
<evidence type="ECO:0000313" key="6">
    <source>
        <dbReference type="RefSeq" id="XP_017300461.1"/>
    </source>
</evidence>
<accession>A0A1S4EDZ0</accession>
<dbReference type="RefSeq" id="XP_017300461.1">
    <property type="nucleotide sequence ID" value="XM_017444972.2"/>
</dbReference>
<proteinExistence type="predicted"/>
<evidence type="ECO:0000313" key="5">
    <source>
        <dbReference type="Proteomes" id="UP000079169"/>
    </source>
</evidence>
<dbReference type="PANTHER" id="PTHR23110:SF104">
    <property type="entry name" value="MATERNAL GENE REQUIRED FOR MEIOSIS, ISOFORM H"/>
    <property type="match status" value="1"/>
</dbReference>
<dbReference type="KEGG" id="dci:103511390"/>
<dbReference type="SUPFAM" id="SSF54695">
    <property type="entry name" value="POZ domain"/>
    <property type="match status" value="1"/>
</dbReference>
<dbReference type="GO" id="GO:0006357">
    <property type="term" value="P:regulation of transcription by RNA polymerase II"/>
    <property type="evidence" value="ECO:0007669"/>
    <property type="project" value="TreeGrafter"/>
</dbReference>
<dbReference type="STRING" id="121845.A0A1S4EDZ0"/>
<keyword evidence="5" id="KW-1185">Reference proteome</keyword>
<dbReference type="PANTHER" id="PTHR23110">
    <property type="entry name" value="BTB DOMAIN TRANSCRIPTION FACTOR"/>
    <property type="match status" value="1"/>
</dbReference>
<dbReference type="GeneID" id="103511390"/>
<reference evidence="6" key="1">
    <citation type="submission" date="2025-08" db="UniProtKB">
        <authorList>
            <consortium name="RefSeq"/>
        </authorList>
    </citation>
    <scope>IDENTIFICATION</scope>
</reference>
<dbReference type="Gene3D" id="3.30.710.10">
    <property type="entry name" value="Potassium Channel Kv1.1, Chain A"/>
    <property type="match status" value="1"/>
</dbReference>